<gene>
    <name evidence="2" type="ORF">GMA8713_04758</name>
</gene>
<evidence type="ECO:0000313" key="2">
    <source>
        <dbReference type="EMBL" id="CZF86719.1"/>
    </source>
</evidence>
<dbReference type="OrthoDB" id="7870117at2"/>
<keyword evidence="3" id="KW-1185">Reference proteome</keyword>
<dbReference type="Proteomes" id="UP000073601">
    <property type="component" value="Unassembled WGS sequence"/>
</dbReference>
<accession>A0A128FIV8</accession>
<keyword evidence="1" id="KW-0472">Membrane</keyword>
<name>A0A128FIV8_9GAMM</name>
<evidence type="ECO:0000256" key="1">
    <source>
        <dbReference type="SAM" id="Phobius"/>
    </source>
</evidence>
<keyword evidence="1" id="KW-1133">Transmembrane helix</keyword>
<dbReference type="RefSeq" id="WP_062714818.1">
    <property type="nucleotide sequence ID" value="NZ_CAWRCI010000078.1"/>
</dbReference>
<feature type="transmembrane region" description="Helical" evidence="1">
    <location>
        <begin position="80"/>
        <end position="100"/>
    </location>
</feature>
<evidence type="ECO:0000313" key="3">
    <source>
        <dbReference type="Proteomes" id="UP000073601"/>
    </source>
</evidence>
<dbReference type="InterPro" id="IPR045644">
    <property type="entry name" value="DUF6404"/>
</dbReference>
<proteinExistence type="predicted"/>
<dbReference type="Pfam" id="PF19942">
    <property type="entry name" value="DUF6404"/>
    <property type="match status" value="1"/>
</dbReference>
<sequence>MSFEQQLDRAHQVLTEKGFLPSSANPLIYRVVRKLGLKVPPPQFCSFSINTLLGTLWFGSLWGLIMWFMQWESLGVSLSYAFNASLVTGLFFGVMMSAWYKLSAKRKQLPSWGEI</sequence>
<protein>
    <submittedName>
        <fullName evidence="2">Uncharacterized protein</fullName>
    </submittedName>
</protein>
<reference evidence="3" key="1">
    <citation type="submission" date="2016-02" db="EMBL/GenBank/DDBJ databases">
        <authorList>
            <person name="Rodrigo-Torres Lidia"/>
            <person name="Arahal R.David."/>
        </authorList>
    </citation>
    <scope>NUCLEOTIDE SEQUENCE [LARGE SCALE GENOMIC DNA]</scope>
    <source>
        <strain evidence="3">CECT 8713</strain>
    </source>
</reference>
<dbReference type="EMBL" id="FIZY01000078">
    <property type="protein sequence ID" value="CZF86719.1"/>
    <property type="molecule type" value="Genomic_DNA"/>
</dbReference>
<keyword evidence="1" id="KW-0812">Transmembrane</keyword>
<organism evidence="2 3">
    <name type="scientific">Grimontia marina</name>
    <dbReference type="NCBI Taxonomy" id="646534"/>
    <lineage>
        <taxon>Bacteria</taxon>
        <taxon>Pseudomonadati</taxon>
        <taxon>Pseudomonadota</taxon>
        <taxon>Gammaproteobacteria</taxon>
        <taxon>Vibrionales</taxon>
        <taxon>Vibrionaceae</taxon>
        <taxon>Grimontia</taxon>
    </lineage>
</organism>
<feature type="transmembrane region" description="Helical" evidence="1">
    <location>
        <begin position="44"/>
        <end position="68"/>
    </location>
</feature>
<dbReference type="AlphaFoldDB" id="A0A128FIV8"/>